<comment type="caution">
    <text evidence="1">The sequence shown here is derived from an EMBL/GenBank/DDBJ whole genome shotgun (WGS) entry which is preliminary data.</text>
</comment>
<keyword evidence="2" id="KW-1185">Reference proteome</keyword>
<evidence type="ECO:0000313" key="2">
    <source>
        <dbReference type="Proteomes" id="UP000814140"/>
    </source>
</evidence>
<gene>
    <name evidence="1" type="ORF">BV25DRAFT_1842836</name>
</gene>
<name>A0ACB8SHE0_9AGAM</name>
<organism evidence="1 2">
    <name type="scientific">Artomyces pyxidatus</name>
    <dbReference type="NCBI Taxonomy" id="48021"/>
    <lineage>
        <taxon>Eukaryota</taxon>
        <taxon>Fungi</taxon>
        <taxon>Dikarya</taxon>
        <taxon>Basidiomycota</taxon>
        <taxon>Agaricomycotina</taxon>
        <taxon>Agaricomycetes</taxon>
        <taxon>Russulales</taxon>
        <taxon>Auriscalpiaceae</taxon>
        <taxon>Artomyces</taxon>
    </lineage>
</organism>
<dbReference type="Proteomes" id="UP000814140">
    <property type="component" value="Unassembled WGS sequence"/>
</dbReference>
<dbReference type="EMBL" id="MU277284">
    <property type="protein sequence ID" value="KAI0055647.1"/>
    <property type="molecule type" value="Genomic_DNA"/>
</dbReference>
<reference evidence="1" key="2">
    <citation type="journal article" date="2022" name="New Phytol.">
        <title>Evolutionary transition to the ectomycorrhizal habit in the genomes of a hyperdiverse lineage of mushroom-forming fungi.</title>
        <authorList>
            <person name="Looney B."/>
            <person name="Miyauchi S."/>
            <person name="Morin E."/>
            <person name="Drula E."/>
            <person name="Courty P.E."/>
            <person name="Kohler A."/>
            <person name="Kuo A."/>
            <person name="LaButti K."/>
            <person name="Pangilinan J."/>
            <person name="Lipzen A."/>
            <person name="Riley R."/>
            <person name="Andreopoulos W."/>
            <person name="He G."/>
            <person name="Johnson J."/>
            <person name="Nolan M."/>
            <person name="Tritt A."/>
            <person name="Barry K.W."/>
            <person name="Grigoriev I.V."/>
            <person name="Nagy L.G."/>
            <person name="Hibbett D."/>
            <person name="Henrissat B."/>
            <person name="Matheny P.B."/>
            <person name="Labbe J."/>
            <person name="Martin F.M."/>
        </authorList>
    </citation>
    <scope>NUCLEOTIDE SEQUENCE</scope>
    <source>
        <strain evidence="1">HHB10654</strain>
    </source>
</reference>
<sequence length="399" mass="44729">MSNEPPNAVFSAFSFVGFILVLIPFYWHAEGANTGTCLFMFWSALGCLNSFVNSRVWNGNTLDVAPVWCDISTRIIIAINVAIPLSTLCITRRLHLITSASAPKLNKRREALIDLSLGLGIPILDVILSYIVQGHRANIFEDVGCWPATVNTDWTYLLCFSWPIVIGFISAYYGMRAMYNFYSRRKDLNSMISSGSTNDSFSYQRSLYIRLMVLALVDICFTVPIASYLIYLDRSSPSYYPYASWAWIHADFWRIDQVPATVWKATTESVATIELSRWSNVLSAFVFFALFGLAQEAQKNYRVFGGFVKRVGHAATGHRFEKAHSGPVHPVMFSGTTSSGFTTESRMFHSGKKTRSSDGASRVSYIDMNVVLDDDAEIGLKPMDKDKYPPSPAHDFGPY</sequence>
<reference evidence="1" key="1">
    <citation type="submission" date="2021-03" db="EMBL/GenBank/DDBJ databases">
        <authorList>
            <consortium name="DOE Joint Genome Institute"/>
            <person name="Ahrendt S."/>
            <person name="Looney B.P."/>
            <person name="Miyauchi S."/>
            <person name="Morin E."/>
            <person name="Drula E."/>
            <person name="Courty P.E."/>
            <person name="Chicoki N."/>
            <person name="Fauchery L."/>
            <person name="Kohler A."/>
            <person name="Kuo A."/>
            <person name="Labutti K."/>
            <person name="Pangilinan J."/>
            <person name="Lipzen A."/>
            <person name="Riley R."/>
            <person name="Andreopoulos W."/>
            <person name="He G."/>
            <person name="Johnson J."/>
            <person name="Barry K.W."/>
            <person name="Grigoriev I.V."/>
            <person name="Nagy L."/>
            <person name="Hibbett D."/>
            <person name="Henrissat B."/>
            <person name="Matheny P.B."/>
            <person name="Labbe J."/>
            <person name="Martin F."/>
        </authorList>
    </citation>
    <scope>NUCLEOTIDE SEQUENCE</scope>
    <source>
        <strain evidence="1">HHB10654</strain>
    </source>
</reference>
<accession>A0ACB8SHE0</accession>
<proteinExistence type="predicted"/>
<protein>
    <submittedName>
        <fullName evidence="1">STE3-domain-containing protein</fullName>
    </submittedName>
</protein>
<evidence type="ECO:0000313" key="1">
    <source>
        <dbReference type="EMBL" id="KAI0055647.1"/>
    </source>
</evidence>